<feature type="domain" description="Fatty acid hydroxylase" evidence="6">
    <location>
        <begin position="116"/>
        <end position="251"/>
    </location>
</feature>
<dbReference type="InterPro" id="IPR006694">
    <property type="entry name" value="Fatty_acid_hydroxylase"/>
</dbReference>
<dbReference type="GO" id="GO:0005506">
    <property type="term" value="F:iron ion binding"/>
    <property type="evidence" value="ECO:0007669"/>
    <property type="project" value="InterPro"/>
</dbReference>
<protein>
    <recommendedName>
        <fullName evidence="6">Fatty acid hydroxylase domain-containing protein</fullName>
    </recommendedName>
</protein>
<evidence type="ECO:0000313" key="7">
    <source>
        <dbReference type="EMBL" id="MDG5974723.1"/>
    </source>
</evidence>
<evidence type="ECO:0000256" key="2">
    <source>
        <dbReference type="ARBA" id="ARBA00022692"/>
    </source>
</evidence>
<evidence type="ECO:0000256" key="3">
    <source>
        <dbReference type="ARBA" id="ARBA00022989"/>
    </source>
</evidence>
<evidence type="ECO:0000256" key="5">
    <source>
        <dbReference type="SAM" id="Phobius"/>
    </source>
</evidence>
<dbReference type="EMBL" id="AOGK01000003">
    <property type="protein sequence ID" value="MDG5974723.1"/>
    <property type="molecule type" value="Genomic_DNA"/>
</dbReference>
<evidence type="ECO:0000256" key="1">
    <source>
        <dbReference type="ARBA" id="ARBA00004370"/>
    </source>
</evidence>
<name>A0A9X4NNQ5_9BURK</name>
<dbReference type="OrthoDB" id="9770329at2"/>
<keyword evidence="3 5" id="KW-1133">Transmembrane helix</keyword>
<reference evidence="7" key="1">
    <citation type="submission" date="2013-01" db="EMBL/GenBank/DDBJ databases">
        <title>Genome draft of Hydrogenophaga taeniospiralis 2K1.</title>
        <authorList>
            <person name="Gomila M."/>
            <person name="Lalucat J."/>
        </authorList>
    </citation>
    <scope>NUCLEOTIDE SEQUENCE</scope>
    <source>
        <strain evidence="7">CCUG 15921</strain>
    </source>
</reference>
<dbReference type="GO" id="GO:0016491">
    <property type="term" value="F:oxidoreductase activity"/>
    <property type="evidence" value="ECO:0007669"/>
    <property type="project" value="InterPro"/>
</dbReference>
<keyword evidence="4 5" id="KW-0472">Membrane</keyword>
<accession>A0A9X4NNQ5</accession>
<proteinExistence type="predicted"/>
<comment type="subcellular location">
    <subcellularLocation>
        <location evidence="1">Membrane</location>
    </subcellularLocation>
</comment>
<dbReference type="RefSeq" id="WP_068172411.1">
    <property type="nucleotide sequence ID" value="NZ_AOGK01000003.1"/>
</dbReference>
<keyword evidence="2 5" id="KW-0812">Transmembrane</keyword>
<sequence length="303" mass="33544">MIRVFIRYLAYPCIAVVTIAYLAHQLALPQAELGAMHGMFIATLVLALVLLETFWPMQKRWQMTTRLFLKRDLPFMALGAATMGAGNVAASWAVLNMGWLQPTAWLSGLPVLPAALLSLCVTDGLWYALHRASHEGKGPLGRWLWRVHAAHHLPQQVYVFMHVVAHPLNTVMVRLIFTVPPWLLGVPVEALFVANVVTGVQGLVSHFNVDSRVGFLNRLLTGTELHRWHHAVGVQGNYAAVLPMWDQLFGTYVYRPGVAPEGLGVDEPWALPADTELVRVLMDPMWPLQAAAEGVHGLKEPAP</sequence>
<comment type="caution">
    <text evidence="7">The sequence shown here is derived from an EMBL/GenBank/DDBJ whole genome shotgun (WGS) entry which is preliminary data.</text>
</comment>
<dbReference type="PANTHER" id="PTHR11863">
    <property type="entry name" value="STEROL DESATURASE"/>
    <property type="match status" value="1"/>
</dbReference>
<feature type="transmembrane region" description="Helical" evidence="5">
    <location>
        <begin position="75"/>
        <end position="95"/>
    </location>
</feature>
<feature type="transmembrane region" description="Helical" evidence="5">
    <location>
        <begin position="107"/>
        <end position="129"/>
    </location>
</feature>
<evidence type="ECO:0000313" key="8">
    <source>
        <dbReference type="Proteomes" id="UP001152876"/>
    </source>
</evidence>
<evidence type="ECO:0000259" key="6">
    <source>
        <dbReference type="Pfam" id="PF04116"/>
    </source>
</evidence>
<dbReference type="Proteomes" id="UP001152876">
    <property type="component" value="Unassembled WGS sequence"/>
</dbReference>
<dbReference type="AlphaFoldDB" id="A0A9X4NNQ5"/>
<dbReference type="Pfam" id="PF04116">
    <property type="entry name" value="FA_hydroxylase"/>
    <property type="match status" value="1"/>
</dbReference>
<dbReference type="InterPro" id="IPR050307">
    <property type="entry name" value="Sterol_Desaturase_Related"/>
</dbReference>
<evidence type="ECO:0000256" key="4">
    <source>
        <dbReference type="ARBA" id="ARBA00023136"/>
    </source>
</evidence>
<dbReference type="GO" id="GO:0008610">
    <property type="term" value="P:lipid biosynthetic process"/>
    <property type="evidence" value="ECO:0007669"/>
    <property type="project" value="InterPro"/>
</dbReference>
<organism evidence="7 8">
    <name type="scientific">Hydrogenophaga taeniospiralis CCUG 15921</name>
    <dbReference type="NCBI Taxonomy" id="1281780"/>
    <lineage>
        <taxon>Bacteria</taxon>
        <taxon>Pseudomonadati</taxon>
        <taxon>Pseudomonadota</taxon>
        <taxon>Betaproteobacteria</taxon>
        <taxon>Burkholderiales</taxon>
        <taxon>Comamonadaceae</taxon>
        <taxon>Hydrogenophaga</taxon>
    </lineage>
</organism>
<feature type="transmembrane region" description="Helical" evidence="5">
    <location>
        <begin position="35"/>
        <end position="55"/>
    </location>
</feature>
<keyword evidence="8" id="KW-1185">Reference proteome</keyword>
<feature type="transmembrane region" description="Helical" evidence="5">
    <location>
        <begin position="5"/>
        <end position="23"/>
    </location>
</feature>
<gene>
    <name evidence="7" type="ORF">H010_05622</name>
</gene>
<dbReference type="GO" id="GO:0016020">
    <property type="term" value="C:membrane"/>
    <property type="evidence" value="ECO:0007669"/>
    <property type="project" value="UniProtKB-SubCell"/>
</dbReference>